<name>A0AAN1LCD6_9RHOB</name>
<dbReference type="Proteomes" id="UP000218606">
    <property type="component" value="Plasmid pP13_b"/>
</dbReference>
<protein>
    <submittedName>
        <fullName evidence="1">Uncharacterized protein</fullName>
    </submittedName>
</protein>
<gene>
    <name evidence="1" type="ORF">PhaeoP13_03675</name>
</gene>
<proteinExistence type="predicted"/>
<keyword evidence="1" id="KW-0614">Plasmid</keyword>
<organism evidence="1 2">
    <name type="scientific">Phaeobacter piscinae</name>
    <dbReference type="NCBI Taxonomy" id="1580596"/>
    <lineage>
        <taxon>Bacteria</taxon>
        <taxon>Pseudomonadati</taxon>
        <taxon>Pseudomonadota</taxon>
        <taxon>Alphaproteobacteria</taxon>
        <taxon>Rhodobacterales</taxon>
        <taxon>Roseobacteraceae</taxon>
        <taxon>Phaeobacter</taxon>
    </lineage>
</organism>
<evidence type="ECO:0000313" key="2">
    <source>
        <dbReference type="Proteomes" id="UP000218606"/>
    </source>
</evidence>
<accession>A0AAN1LCD6</accession>
<geneLocation type="plasmid" evidence="2">
    <name>pp13_b</name>
</geneLocation>
<evidence type="ECO:0000313" key="1">
    <source>
        <dbReference type="EMBL" id="ATG45557.1"/>
    </source>
</evidence>
<reference evidence="1 2" key="1">
    <citation type="journal article" date="2017" name="Front. Microbiol.">
        <title>Phaeobacter piscinae sp. nov., a species of the Roseobacter group and potential aquaculture probiont.</title>
        <authorList>
            <person name="Sonnenschein E.C."/>
            <person name="Phippen C.B.W."/>
            <person name="Nielsen K.F."/>
            <person name="Mateiu R.V."/>
            <person name="Melchiorsen J."/>
            <person name="Gram L."/>
            <person name="Overmann J."/>
            <person name="Freese H.M."/>
        </authorList>
    </citation>
    <scope>NUCLEOTIDE SEQUENCE [LARGE SCALE GENOMIC DNA]</scope>
    <source>
        <strain evidence="1 2">P13</strain>
    </source>
</reference>
<dbReference type="AlphaFoldDB" id="A0AAN1LCD6"/>
<dbReference type="EMBL" id="CP010769">
    <property type="protein sequence ID" value="ATG45557.1"/>
    <property type="molecule type" value="Genomic_DNA"/>
</dbReference>
<sequence>MYVLGGFFLAGVRASFPVSCLLFVTLPTFLS</sequence>